<dbReference type="Gene3D" id="1.20.120.350">
    <property type="entry name" value="Voltage-gated potassium channels. Chain C"/>
    <property type="match status" value="1"/>
</dbReference>
<dbReference type="Gene3D" id="1.10.287.70">
    <property type="match status" value="1"/>
</dbReference>
<feature type="transmembrane region" description="Helical" evidence="11">
    <location>
        <begin position="202"/>
        <end position="223"/>
    </location>
</feature>
<evidence type="ECO:0000256" key="10">
    <source>
        <dbReference type="ARBA" id="ARBA00034430"/>
    </source>
</evidence>
<evidence type="ECO:0000256" key="1">
    <source>
        <dbReference type="ARBA" id="ARBA00004651"/>
    </source>
</evidence>
<evidence type="ECO:0000256" key="8">
    <source>
        <dbReference type="ARBA" id="ARBA00023136"/>
    </source>
</evidence>
<evidence type="ECO:0000256" key="6">
    <source>
        <dbReference type="ARBA" id="ARBA00022989"/>
    </source>
</evidence>
<keyword evidence="5" id="KW-0630">Potassium</keyword>
<dbReference type="InterPro" id="IPR027359">
    <property type="entry name" value="Volt_channel_dom_sf"/>
</dbReference>
<keyword evidence="6 11" id="KW-1133">Transmembrane helix</keyword>
<evidence type="ECO:0000256" key="7">
    <source>
        <dbReference type="ARBA" id="ARBA00023065"/>
    </source>
</evidence>
<dbReference type="SUPFAM" id="SSF81324">
    <property type="entry name" value="Voltage-gated potassium channels"/>
    <property type="match status" value="1"/>
</dbReference>
<evidence type="ECO:0000256" key="9">
    <source>
        <dbReference type="ARBA" id="ARBA00023303"/>
    </source>
</evidence>
<dbReference type="Pfam" id="PF03520">
    <property type="entry name" value="KCNQ_channel"/>
    <property type="match status" value="1"/>
</dbReference>
<dbReference type="Proteomes" id="UP000663881">
    <property type="component" value="Unassembled WGS sequence"/>
</dbReference>
<sequence length="505" mass="58012">MSIRRKNTLRTARPSAVSIYSAALDLNDDDTTPHEFSRYCSAIYVDKADVYHVLERQEGKRTLIYHLFVFVLTLISLIFGSISTIDEWRPTLNTPLYYGELSLCIFFTYELILRIWSAGCLAKYRTWTGRYMFITQPVIILDILNLLGFGLSLSTGLTTGEFPEIVLKFLPPLQMIRFLRVDRQLSSWRILKEICIKHRQELTVTIVIGFMFLIIGAYLVYIAEAPMDPKLNEGPFKSMADSIWFSIITMTTIGFGDLYPSTFIAKMITTTICYLGVAFWCLPAGIIGSGLAIKVQEQKRDEALNRLVPAAASVIRNWWRLRCVYQRNRFVATWKIYTLIQRRVNALTPPVVSSAPPLLRLLSAGVLNERNPFRFNQTNPNNLRRKSITKFEDLPKRYIAAIKIIRILKYSSSCKKFQKAKSPIDLKEVVTENTQMHNRLSTTLNDIQRRLDIVLGTTKPASYLTDEQKRQLTLSARIENMEQLTEQCEMKLNQLEKLALALTSE</sequence>
<comment type="caution">
    <text evidence="14">The sequence shown here is derived from an EMBL/GenBank/DDBJ whole genome shotgun (WGS) entry which is preliminary data.</text>
</comment>
<keyword evidence="3" id="KW-1003">Cell membrane</keyword>
<keyword evidence="7" id="KW-0406">Ion transport</keyword>
<evidence type="ECO:0000256" key="5">
    <source>
        <dbReference type="ARBA" id="ARBA00022958"/>
    </source>
</evidence>
<comment type="catalytic activity">
    <reaction evidence="10">
        <text>K(+)(in) = K(+)(out)</text>
        <dbReference type="Rhea" id="RHEA:29463"/>
        <dbReference type="ChEBI" id="CHEBI:29103"/>
    </reaction>
</comment>
<feature type="domain" description="Ion transport" evidence="12">
    <location>
        <begin position="64"/>
        <end position="291"/>
    </location>
</feature>
<evidence type="ECO:0000313" key="14">
    <source>
        <dbReference type="EMBL" id="CAF1296666.1"/>
    </source>
</evidence>
<dbReference type="PRINTS" id="PR01459">
    <property type="entry name" value="KCNQCHANNEL"/>
</dbReference>
<keyword evidence="2" id="KW-0813">Transport</keyword>
<name>A0A815DQ45_9BILA</name>
<dbReference type="Pfam" id="PF00520">
    <property type="entry name" value="Ion_trans"/>
    <property type="match status" value="1"/>
</dbReference>
<feature type="domain" description="Potassium channel voltage dependent KCNQ C-terminal" evidence="13">
    <location>
        <begin position="391"/>
        <end position="488"/>
    </location>
</feature>
<evidence type="ECO:0000256" key="2">
    <source>
        <dbReference type="ARBA" id="ARBA00022448"/>
    </source>
</evidence>
<keyword evidence="4 11" id="KW-0812">Transmembrane</keyword>
<dbReference type="EMBL" id="CAJNON010000510">
    <property type="protein sequence ID" value="CAF1296666.1"/>
    <property type="molecule type" value="Genomic_DNA"/>
</dbReference>
<protein>
    <submittedName>
        <fullName evidence="14">Uncharacterized protein</fullName>
    </submittedName>
</protein>
<reference evidence="14" key="1">
    <citation type="submission" date="2021-02" db="EMBL/GenBank/DDBJ databases">
        <authorList>
            <person name="Nowell W R."/>
        </authorList>
    </citation>
    <scope>NUCLEOTIDE SEQUENCE</scope>
</reference>
<accession>A0A815DQ45</accession>
<feature type="transmembrane region" description="Helical" evidence="11">
    <location>
        <begin position="97"/>
        <end position="119"/>
    </location>
</feature>
<evidence type="ECO:0000256" key="11">
    <source>
        <dbReference type="SAM" id="Phobius"/>
    </source>
</evidence>
<comment type="subcellular location">
    <subcellularLocation>
        <location evidence="1">Cell membrane</location>
        <topology evidence="1">Multi-pass membrane protein</topology>
    </subcellularLocation>
</comment>
<dbReference type="OrthoDB" id="8879391at2759"/>
<evidence type="ECO:0000256" key="4">
    <source>
        <dbReference type="ARBA" id="ARBA00022692"/>
    </source>
</evidence>
<evidence type="ECO:0000313" key="16">
    <source>
        <dbReference type="Proteomes" id="UP000663891"/>
    </source>
</evidence>
<dbReference type="Proteomes" id="UP000663891">
    <property type="component" value="Unassembled WGS sequence"/>
</dbReference>
<dbReference type="InterPro" id="IPR005821">
    <property type="entry name" value="Ion_trans_dom"/>
</dbReference>
<dbReference type="PANTHER" id="PTHR47735">
    <property type="entry name" value="POTASSIUM VOLTAGE-GATED CHANNEL SUBFAMILY KQT MEMBER 4"/>
    <property type="match status" value="1"/>
</dbReference>
<proteinExistence type="predicted"/>
<dbReference type="GO" id="GO:0005249">
    <property type="term" value="F:voltage-gated potassium channel activity"/>
    <property type="evidence" value="ECO:0007669"/>
    <property type="project" value="InterPro"/>
</dbReference>
<evidence type="ECO:0000313" key="15">
    <source>
        <dbReference type="EMBL" id="CAF3565302.1"/>
    </source>
</evidence>
<keyword evidence="8 11" id="KW-0472">Membrane</keyword>
<dbReference type="InterPro" id="IPR013821">
    <property type="entry name" value="K_chnl_volt-dep_KCNQ_C"/>
</dbReference>
<evidence type="ECO:0000259" key="13">
    <source>
        <dbReference type="Pfam" id="PF03520"/>
    </source>
</evidence>
<gene>
    <name evidence="15" type="ORF">OKA104_LOCUS4810</name>
    <name evidence="14" type="ORF">VCS650_LOCUS30812</name>
</gene>
<feature type="transmembrane region" description="Helical" evidence="11">
    <location>
        <begin position="272"/>
        <end position="293"/>
    </location>
</feature>
<dbReference type="EMBL" id="CAJOAY010000160">
    <property type="protein sequence ID" value="CAF3565302.1"/>
    <property type="molecule type" value="Genomic_DNA"/>
</dbReference>
<evidence type="ECO:0000259" key="12">
    <source>
        <dbReference type="Pfam" id="PF00520"/>
    </source>
</evidence>
<dbReference type="GO" id="GO:0008076">
    <property type="term" value="C:voltage-gated potassium channel complex"/>
    <property type="evidence" value="ECO:0007669"/>
    <property type="project" value="TreeGrafter"/>
</dbReference>
<dbReference type="AlphaFoldDB" id="A0A815DQ45"/>
<dbReference type="InterPro" id="IPR003937">
    <property type="entry name" value="K_chnl_volt-dep_KCNQ"/>
</dbReference>
<feature type="transmembrane region" description="Helical" evidence="11">
    <location>
        <begin position="243"/>
        <end position="260"/>
    </location>
</feature>
<organism evidence="14 16">
    <name type="scientific">Adineta steineri</name>
    <dbReference type="NCBI Taxonomy" id="433720"/>
    <lineage>
        <taxon>Eukaryota</taxon>
        <taxon>Metazoa</taxon>
        <taxon>Spiralia</taxon>
        <taxon>Gnathifera</taxon>
        <taxon>Rotifera</taxon>
        <taxon>Eurotatoria</taxon>
        <taxon>Bdelloidea</taxon>
        <taxon>Adinetida</taxon>
        <taxon>Adinetidae</taxon>
        <taxon>Adineta</taxon>
    </lineage>
</organism>
<evidence type="ECO:0000256" key="3">
    <source>
        <dbReference type="ARBA" id="ARBA00022475"/>
    </source>
</evidence>
<dbReference type="PRINTS" id="PR00169">
    <property type="entry name" value="KCHANNEL"/>
</dbReference>
<feature type="transmembrane region" description="Helical" evidence="11">
    <location>
        <begin position="63"/>
        <end position="85"/>
    </location>
</feature>
<keyword evidence="9" id="KW-0407">Ion channel</keyword>